<dbReference type="OrthoDB" id="6436145at2759"/>
<proteinExistence type="predicted"/>
<name>A0A8X6FWY1_TRICU</name>
<comment type="caution">
    <text evidence="2">The sequence shown here is derived from an EMBL/GenBank/DDBJ whole genome shotgun (WGS) entry which is preliminary data.</text>
</comment>
<feature type="transmembrane region" description="Helical" evidence="1">
    <location>
        <begin position="6"/>
        <end position="27"/>
    </location>
</feature>
<keyword evidence="1" id="KW-0812">Transmembrane</keyword>
<evidence type="ECO:0008006" key="4">
    <source>
        <dbReference type="Google" id="ProtNLM"/>
    </source>
</evidence>
<gene>
    <name evidence="2" type="ORF">TNCT_5271</name>
</gene>
<reference evidence="2" key="1">
    <citation type="submission" date="2020-07" db="EMBL/GenBank/DDBJ databases">
        <title>Multicomponent nature underlies the extraordinary mechanical properties of spider dragline silk.</title>
        <authorList>
            <person name="Kono N."/>
            <person name="Nakamura H."/>
            <person name="Mori M."/>
            <person name="Yoshida Y."/>
            <person name="Ohtoshi R."/>
            <person name="Malay A.D."/>
            <person name="Moran D.A.P."/>
            <person name="Tomita M."/>
            <person name="Numata K."/>
            <person name="Arakawa K."/>
        </authorList>
    </citation>
    <scope>NUCLEOTIDE SEQUENCE</scope>
</reference>
<dbReference type="AlphaFoldDB" id="A0A8X6FWY1"/>
<sequence length="87" mass="10471">MLGAEFFLGTLMTPLLILIGTILLYWYSVRNFDYWKKRNVPYVKPYPFVGSVVENMRKFTRKLVAWETDESIHFRKCEKDIDYIKRA</sequence>
<keyword evidence="3" id="KW-1185">Reference proteome</keyword>
<organism evidence="2 3">
    <name type="scientific">Trichonephila clavata</name>
    <name type="common">Joro spider</name>
    <name type="synonym">Nephila clavata</name>
    <dbReference type="NCBI Taxonomy" id="2740835"/>
    <lineage>
        <taxon>Eukaryota</taxon>
        <taxon>Metazoa</taxon>
        <taxon>Ecdysozoa</taxon>
        <taxon>Arthropoda</taxon>
        <taxon>Chelicerata</taxon>
        <taxon>Arachnida</taxon>
        <taxon>Araneae</taxon>
        <taxon>Araneomorphae</taxon>
        <taxon>Entelegynae</taxon>
        <taxon>Araneoidea</taxon>
        <taxon>Nephilidae</taxon>
        <taxon>Trichonephila</taxon>
    </lineage>
</organism>
<keyword evidence="1" id="KW-1133">Transmembrane helix</keyword>
<keyword evidence="1" id="KW-0472">Membrane</keyword>
<evidence type="ECO:0000313" key="2">
    <source>
        <dbReference type="EMBL" id="GFQ91087.1"/>
    </source>
</evidence>
<accession>A0A8X6FWY1</accession>
<protein>
    <recommendedName>
        <fullName evidence="4">Cytochrome P450</fullName>
    </recommendedName>
</protein>
<evidence type="ECO:0000313" key="3">
    <source>
        <dbReference type="Proteomes" id="UP000887116"/>
    </source>
</evidence>
<dbReference type="Proteomes" id="UP000887116">
    <property type="component" value="Unassembled WGS sequence"/>
</dbReference>
<dbReference type="EMBL" id="BMAO01033681">
    <property type="protein sequence ID" value="GFQ91087.1"/>
    <property type="molecule type" value="Genomic_DNA"/>
</dbReference>
<evidence type="ECO:0000256" key="1">
    <source>
        <dbReference type="SAM" id="Phobius"/>
    </source>
</evidence>